<dbReference type="Proteomes" id="UP000077469">
    <property type="component" value="Chromosome"/>
</dbReference>
<dbReference type="KEGG" id="phy:AJ81_07865"/>
<keyword evidence="10" id="KW-1185">Reference proteome</keyword>
<evidence type="ECO:0000256" key="5">
    <source>
        <dbReference type="ARBA" id="ARBA00023015"/>
    </source>
</evidence>
<keyword evidence="3" id="KW-0678">Repressor</keyword>
<evidence type="ECO:0000313" key="9">
    <source>
        <dbReference type="EMBL" id="AJC74104.1"/>
    </source>
</evidence>
<dbReference type="NCBIfam" id="TIGR03824">
    <property type="entry name" value="FlgM_jcvi"/>
    <property type="match status" value="1"/>
</dbReference>
<evidence type="ECO:0000313" key="10">
    <source>
        <dbReference type="Proteomes" id="UP000077469"/>
    </source>
</evidence>
<evidence type="ECO:0000256" key="7">
    <source>
        <dbReference type="SAM" id="MobiDB-lite"/>
    </source>
</evidence>
<dbReference type="RefSeq" id="WP_051368758.1">
    <property type="nucleotide sequence ID" value="NC_022795.1"/>
</dbReference>
<protein>
    <recommendedName>
        <fullName evidence="2">Negative regulator of flagellin synthesis</fullName>
    </recommendedName>
</protein>
<dbReference type="PaxDb" id="1123384-AJ81_07865"/>
<feature type="region of interest" description="Disordered" evidence="7">
    <location>
        <begin position="1"/>
        <end position="33"/>
    </location>
</feature>
<dbReference type="Pfam" id="PF04316">
    <property type="entry name" value="FlgM"/>
    <property type="match status" value="1"/>
</dbReference>
<dbReference type="GO" id="GO:0044781">
    <property type="term" value="P:bacterial-type flagellum organization"/>
    <property type="evidence" value="ECO:0007669"/>
    <property type="project" value="UniProtKB-KW"/>
</dbReference>
<dbReference type="InterPro" id="IPR035890">
    <property type="entry name" value="Anti-sigma-28_factor_FlgM_sf"/>
</dbReference>
<dbReference type="OrthoDB" id="37842at2"/>
<keyword evidence="4" id="KW-1005">Bacterial flagellum biogenesis</keyword>
<feature type="domain" description="Anti-sigma-28 factor FlgM C-terminal" evidence="8">
    <location>
        <begin position="41"/>
        <end position="83"/>
    </location>
</feature>
<comment type="similarity">
    <text evidence="1">Belongs to the FlgM family.</text>
</comment>
<evidence type="ECO:0000256" key="1">
    <source>
        <dbReference type="ARBA" id="ARBA00005322"/>
    </source>
</evidence>
<keyword evidence="5" id="KW-0805">Transcription regulation</keyword>
<dbReference type="AlphaFoldDB" id="A0A0X1KSE0"/>
<evidence type="ECO:0000256" key="2">
    <source>
        <dbReference type="ARBA" id="ARBA00017823"/>
    </source>
</evidence>
<reference evidence="9 10" key="1">
    <citation type="submission" date="2014-01" db="EMBL/GenBank/DDBJ databases">
        <title>Genome sequencing of Thermotog hypogea.</title>
        <authorList>
            <person name="Zhang X."/>
            <person name="Alvare G."/>
            <person name="Fristensky B."/>
            <person name="Chen L."/>
            <person name="Suen T."/>
            <person name="Chen Q."/>
            <person name="Ma K."/>
        </authorList>
    </citation>
    <scope>NUCLEOTIDE SEQUENCE [LARGE SCALE GENOMIC DNA]</scope>
    <source>
        <strain evidence="9 10">DSM 11164</strain>
    </source>
</reference>
<sequence>MQEINGVGRPFQIQQPAPPEKTERKPRTEGESLNVGEKTNIVELLKEAKETPEVREKLVEQLKIAIEQGTYTIDPGRIAKHIMRQL</sequence>
<dbReference type="PATRIC" id="fig|1123384.7.peg.1577"/>
<dbReference type="GO" id="GO:0045892">
    <property type="term" value="P:negative regulation of DNA-templated transcription"/>
    <property type="evidence" value="ECO:0007669"/>
    <property type="project" value="InterPro"/>
</dbReference>
<name>A0A0X1KSE0_9THEM</name>
<organism evidence="9 10">
    <name type="scientific">Pseudothermotoga hypogea DSM 11164 = NBRC 106472</name>
    <dbReference type="NCBI Taxonomy" id="1123384"/>
    <lineage>
        <taxon>Bacteria</taxon>
        <taxon>Thermotogati</taxon>
        <taxon>Thermotogota</taxon>
        <taxon>Thermotogae</taxon>
        <taxon>Thermotogales</taxon>
        <taxon>Thermotogaceae</taxon>
        <taxon>Pseudothermotoga</taxon>
    </lineage>
</organism>
<evidence type="ECO:0000256" key="6">
    <source>
        <dbReference type="ARBA" id="ARBA00023163"/>
    </source>
</evidence>
<keyword evidence="6" id="KW-0804">Transcription</keyword>
<feature type="compositionally biased region" description="Basic and acidic residues" evidence="7">
    <location>
        <begin position="20"/>
        <end position="30"/>
    </location>
</feature>
<accession>A0A0X1KSE0</accession>
<dbReference type="SUPFAM" id="SSF101498">
    <property type="entry name" value="Anti-sigma factor FlgM"/>
    <property type="match status" value="1"/>
</dbReference>
<proteinExistence type="inferred from homology"/>
<dbReference type="InterPro" id="IPR007412">
    <property type="entry name" value="FlgM"/>
</dbReference>
<gene>
    <name evidence="9" type="ORF">AJ81_07865</name>
</gene>
<evidence type="ECO:0000256" key="3">
    <source>
        <dbReference type="ARBA" id="ARBA00022491"/>
    </source>
</evidence>
<dbReference type="EMBL" id="CP007141">
    <property type="protein sequence ID" value="AJC74104.1"/>
    <property type="molecule type" value="Genomic_DNA"/>
</dbReference>
<evidence type="ECO:0000256" key="4">
    <source>
        <dbReference type="ARBA" id="ARBA00022795"/>
    </source>
</evidence>
<dbReference type="STRING" id="1123384.AJ81_07865"/>
<dbReference type="InterPro" id="IPR031316">
    <property type="entry name" value="FlgM_C"/>
</dbReference>
<evidence type="ECO:0000259" key="8">
    <source>
        <dbReference type="Pfam" id="PF04316"/>
    </source>
</evidence>